<reference evidence="2 3" key="1">
    <citation type="journal article" date="2011" name="J. Bacteriol.">
        <title>Genome sequence of Methyloversatilis universalis FAM5T, a methylotrophic representative of the order Rhodocyclales.</title>
        <authorList>
            <person name="Kittichotirat W."/>
            <person name="Good N.M."/>
            <person name="Hall R."/>
            <person name="Bringel F."/>
            <person name="Lajus A."/>
            <person name="Medigue C."/>
            <person name="Smalley N.E."/>
            <person name="Beck D."/>
            <person name="Bumgarner R."/>
            <person name="Vuilleumier S."/>
            <person name="Kalyuzhnaya M.G."/>
        </authorList>
    </citation>
    <scope>NUCLEOTIDE SEQUENCE [LARGE SCALE GENOMIC DNA]</scope>
    <source>
        <strain evidence="3">ATCC BAA-1314 / JCM 13912 / FAM5</strain>
    </source>
</reference>
<protein>
    <submittedName>
        <fullName evidence="2">Glyoxalase/bleomycin resistance protein</fullName>
    </submittedName>
</protein>
<organism evidence="2 3">
    <name type="scientific">Methyloversatilis universalis (strain ATCC BAA-1314 / DSM 25237 / JCM 13912 / CCUG 52030 / FAM5)</name>
    <dbReference type="NCBI Taxonomy" id="1000565"/>
    <lineage>
        <taxon>Bacteria</taxon>
        <taxon>Pseudomonadati</taxon>
        <taxon>Pseudomonadota</taxon>
        <taxon>Betaproteobacteria</taxon>
        <taxon>Nitrosomonadales</taxon>
        <taxon>Sterolibacteriaceae</taxon>
        <taxon>Methyloversatilis</taxon>
    </lineage>
</organism>
<dbReference type="SUPFAM" id="SSF54593">
    <property type="entry name" value="Glyoxalase/Bleomycin resistance protein/Dihydroxybiphenyl dioxygenase"/>
    <property type="match status" value="1"/>
</dbReference>
<dbReference type="STRING" id="1000565.METUNv1_02198"/>
<dbReference type="eggNOG" id="COG2764">
    <property type="taxonomic scope" value="Bacteria"/>
</dbReference>
<dbReference type="EMBL" id="AFHG01000050">
    <property type="protein sequence ID" value="EGK71510.1"/>
    <property type="molecule type" value="Genomic_DNA"/>
</dbReference>
<feature type="domain" description="VOC" evidence="1">
    <location>
        <begin position="12"/>
        <end position="137"/>
    </location>
</feature>
<dbReference type="Pfam" id="PF00903">
    <property type="entry name" value="Glyoxalase"/>
    <property type="match status" value="1"/>
</dbReference>
<keyword evidence="3" id="KW-1185">Reference proteome</keyword>
<dbReference type="CDD" id="cd07246">
    <property type="entry name" value="VOC_like"/>
    <property type="match status" value="1"/>
</dbReference>
<evidence type="ECO:0000313" key="3">
    <source>
        <dbReference type="Proteomes" id="UP000005019"/>
    </source>
</evidence>
<dbReference type="PANTHER" id="PTHR34109">
    <property type="entry name" value="BNAUNNG04460D PROTEIN-RELATED"/>
    <property type="match status" value="1"/>
</dbReference>
<sequence length="162" mass="17088">MSEHPAGALPADMHAVTPHLLCRDAAAIIDFCVRAFGATETLRLPSPDGRIMHAQIRIGDSAVMLADTHPDCGSRDPDGLGGTPVVLHLQVPDVDATYDRALAAGAVPVMPPQDMFWGDRYGQVRDPNGHVWALATRVREVSVQALHAAVAAFGAGNAPKEA</sequence>
<dbReference type="OrthoDB" id="9795306at2"/>
<gene>
    <name evidence="2" type="ORF">METUNv1_02198</name>
</gene>
<dbReference type="InterPro" id="IPR029068">
    <property type="entry name" value="Glyas_Bleomycin-R_OHBP_Dase"/>
</dbReference>
<dbReference type="InterPro" id="IPR004360">
    <property type="entry name" value="Glyas_Fos-R_dOase_dom"/>
</dbReference>
<dbReference type="RefSeq" id="WP_008061608.1">
    <property type="nucleotide sequence ID" value="NZ_AFHG01000050.1"/>
</dbReference>
<dbReference type="Proteomes" id="UP000005019">
    <property type="component" value="Unassembled WGS sequence"/>
</dbReference>
<dbReference type="PROSITE" id="PS51819">
    <property type="entry name" value="VOC"/>
    <property type="match status" value="1"/>
</dbReference>
<dbReference type="Gene3D" id="3.30.720.110">
    <property type="match status" value="1"/>
</dbReference>
<evidence type="ECO:0000259" key="1">
    <source>
        <dbReference type="PROSITE" id="PS51819"/>
    </source>
</evidence>
<dbReference type="PANTHER" id="PTHR34109:SF1">
    <property type="entry name" value="VOC DOMAIN-CONTAINING PROTEIN"/>
    <property type="match status" value="1"/>
</dbReference>
<accession>F5RD39</accession>
<proteinExistence type="predicted"/>
<name>F5RD39_METUF</name>
<dbReference type="InterPro" id="IPR037523">
    <property type="entry name" value="VOC_core"/>
</dbReference>
<dbReference type="Gene3D" id="3.30.720.120">
    <property type="match status" value="1"/>
</dbReference>
<comment type="caution">
    <text evidence="2">The sequence shown here is derived from an EMBL/GenBank/DDBJ whole genome shotgun (WGS) entry which is preliminary data.</text>
</comment>
<dbReference type="AlphaFoldDB" id="F5RD39"/>
<evidence type="ECO:0000313" key="2">
    <source>
        <dbReference type="EMBL" id="EGK71510.1"/>
    </source>
</evidence>